<dbReference type="RefSeq" id="WP_142083203.1">
    <property type="nucleotide sequence ID" value="NZ_VFPV01000002.1"/>
</dbReference>
<comment type="caution">
    <text evidence="1">The sequence shown here is derived from an EMBL/GenBank/DDBJ whole genome shotgun (WGS) entry which is preliminary data.</text>
</comment>
<evidence type="ECO:0000313" key="2">
    <source>
        <dbReference type="Proteomes" id="UP000316993"/>
    </source>
</evidence>
<organism evidence="1 2">
    <name type="scientific">Acidovorax temperans</name>
    <dbReference type="NCBI Taxonomy" id="80878"/>
    <lineage>
        <taxon>Bacteria</taxon>
        <taxon>Pseudomonadati</taxon>
        <taxon>Pseudomonadota</taxon>
        <taxon>Betaproteobacteria</taxon>
        <taxon>Burkholderiales</taxon>
        <taxon>Comamonadaceae</taxon>
        <taxon>Acidovorax</taxon>
    </lineage>
</organism>
<gene>
    <name evidence="1" type="ORF">BDD18_2171</name>
</gene>
<dbReference type="AlphaFoldDB" id="A0A543L852"/>
<evidence type="ECO:0000313" key="1">
    <source>
        <dbReference type="EMBL" id="TQN03487.1"/>
    </source>
</evidence>
<accession>A0A543L852</accession>
<name>A0A543L852_9BURK</name>
<proteinExistence type="predicted"/>
<protein>
    <submittedName>
        <fullName evidence="1">Uncharacterized protein</fullName>
    </submittedName>
</protein>
<reference evidence="1 2" key="1">
    <citation type="submission" date="2019-06" db="EMBL/GenBank/DDBJ databases">
        <title>Genomic Encyclopedia of Archaeal and Bacterial Type Strains, Phase II (KMG-II): from individual species to whole genera.</title>
        <authorList>
            <person name="Goeker M."/>
        </authorList>
    </citation>
    <scope>NUCLEOTIDE SEQUENCE [LARGE SCALE GENOMIC DNA]</scope>
    <source>
        <strain evidence="1 2">DSM 7270</strain>
    </source>
</reference>
<dbReference type="EMBL" id="VFPV01000002">
    <property type="protein sequence ID" value="TQN03487.1"/>
    <property type="molecule type" value="Genomic_DNA"/>
</dbReference>
<dbReference type="Proteomes" id="UP000316993">
    <property type="component" value="Unassembled WGS sequence"/>
</dbReference>
<sequence>MTTFIFSDLEPVARLRSAIPETCQPMLDQLFGMVPLPPDQPSCATATATLAKCLVDYAETIANSRPFFLEWAGAAQCIHDSVSTHTHQIQGMVPSAPLTGRLAEFPALALLLTLRDEHLPLRVALGAEVARCLLEQTELKQDYCVALRRDTVRYGRPQPGEVRTPEDLAELGFGRGWLVRFHKTDAQVRRRVELDEFGPRRPPHAHPHHVLDLLARLRWRLDYPNPKHRQAAIDDSHLPLAHYRRAATMLRTRVEAKDGAAVIQSLELLVNLPPLLVLSLPLVTGYRPFNILGICVRTGCLLLNLRALFPHRAQPPMATAHLFKVSGDIVVLPLPVFLAEEIQRRSQIYPQAVLLGDLVDWVRVDPRNSLIPHESCKLHASLARASKSTGAISLALGNDRLVSACLTTDFSLIGSARMYYARLTGREIHTGCTRLYGGMGWGMPNMEAEQLPPLGSRASLHLDGVKHLFSALAEAVTASLPGRNAHALRLLEHHIHFTRYSAALISFCAGLREVQCYRLLAEELLYGQDQIVVHDKQGGDVLMAQPALLNAQVREQICLYAAHARALVQRLQRLNDRHGLLLAQRLRIAVEGTGPLFLTLSPSGAVHAAGAHFTWREMPESIRVPPNVGRHFWQNVLRERGLSSRDIDSFMRHRVVGLERNTNSQVCVPHQALGRIEATQLVVMREVGIQALAGLRRE</sequence>